<dbReference type="EMBL" id="CP036276">
    <property type="protein sequence ID" value="QDU43365.1"/>
    <property type="molecule type" value="Genomic_DNA"/>
</dbReference>
<dbReference type="AlphaFoldDB" id="A0A517ZLQ3"/>
<accession>A0A517ZLQ3</accession>
<dbReference type="Proteomes" id="UP000319383">
    <property type="component" value="Chromosome"/>
</dbReference>
<organism evidence="2 3">
    <name type="scientific">Symmachiella dynata</name>
    <dbReference type="NCBI Taxonomy" id="2527995"/>
    <lineage>
        <taxon>Bacteria</taxon>
        <taxon>Pseudomonadati</taxon>
        <taxon>Planctomycetota</taxon>
        <taxon>Planctomycetia</taxon>
        <taxon>Planctomycetales</taxon>
        <taxon>Planctomycetaceae</taxon>
        <taxon>Symmachiella</taxon>
    </lineage>
</organism>
<feature type="transmembrane region" description="Helical" evidence="1">
    <location>
        <begin position="20"/>
        <end position="40"/>
    </location>
</feature>
<dbReference type="RefSeq" id="WP_145375478.1">
    <property type="nucleotide sequence ID" value="NZ_CAXBED010000051.1"/>
</dbReference>
<dbReference type="KEGG" id="sdyn:Mal52_18380"/>
<proteinExistence type="predicted"/>
<evidence type="ECO:0000256" key="1">
    <source>
        <dbReference type="SAM" id="Phobius"/>
    </source>
</evidence>
<keyword evidence="1" id="KW-0812">Transmembrane</keyword>
<keyword evidence="1" id="KW-0472">Membrane</keyword>
<evidence type="ECO:0000313" key="2">
    <source>
        <dbReference type="EMBL" id="QDU43365.1"/>
    </source>
</evidence>
<keyword evidence="3" id="KW-1185">Reference proteome</keyword>
<feature type="transmembrane region" description="Helical" evidence="1">
    <location>
        <begin position="93"/>
        <end position="113"/>
    </location>
</feature>
<reference evidence="2 3" key="1">
    <citation type="submission" date="2019-02" db="EMBL/GenBank/DDBJ databases">
        <title>Deep-cultivation of Planctomycetes and their phenomic and genomic characterization uncovers novel biology.</title>
        <authorList>
            <person name="Wiegand S."/>
            <person name="Jogler M."/>
            <person name="Boedeker C."/>
            <person name="Pinto D."/>
            <person name="Vollmers J."/>
            <person name="Rivas-Marin E."/>
            <person name="Kohn T."/>
            <person name="Peeters S.H."/>
            <person name="Heuer A."/>
            <person name="Rast P."/>
            <person name="Oberbeckmann S."/>
            <person name="Bunk B."/>
            <person name="Jeske O."/>
            <person name="Meyerdierks A."/>
            <person name="Storesund J.E."/>
            <person name="Kallscheuer N."/>
            <person name="Luecker S."/>
            <person name="Lage O.M."/>
            <person name="Pohl T."/>
            <person name="Merkel B.J."/>
            <person name="Hornburger P."/>
            <person name="Mueller R.-W."/>
            <person name="Bruemmer F."/>
            <person name="Labrenz M."/>
            <person name="Spormann A.M."/>
            <person name="Op den Camp H."/>
            <person name="Overmann J."/>
            <person name="Amann R."/>
            <person name="Jetten M.S.M."/>
            <person name="Mascher T."/>
            <person name="Medema M.H."/>
            <person name="Devos D.P."/>
            <person name="Kaster A.-K."/>
            <person name="Ovreas L."/>
            <person name="Rohde M."/>
            <person name="Galperin M.Y."/>
            <person name="Jogler C."/>
        </authorList>
    </citation>
    <scope>NUCLEOTIDE SEQUENCE [LARGE SCALE GENOMIC DNA]</scope>
    <source>
        <strain evidence="2 3">Mal52</strain>
    </source>
</reference>
<gene>
    <name evidence="2" type="ORF">Mal52_18380</name>
</gene>
<keyword evidence="1" id="KW-1133">Transmembrane helix</keyword>
<name>A0A517ZLQ3_9PLAN</name>
<sequence length="121" mass="13220">MQPRKDPWGSLHIDLKLKATILTGFLLTILAELFTGGANAKLAAAEAFDAPPLTPAAHRWRMLALISFLSGAVLLLVASIMFCMKPELLLDDILGWSGIGCFQLSVICGLRYATINRRTHQ</sequence>
<protein>
    <submittedName>
        <fullName evidence="2">Uncharacterized protein</fullName>
    </submittedName>
</protein>
<evidence type="ECO:0000313" key="3">
    <source>
        <dbReference type="Proteomes" id="UP000319383"/>
    </source>
</evidence>
<feature type="transmembrane region" description="Helical" evidence="1">
    <location>
        <begin position="60"/>
        <end position="81"/>
    </location>
</feature>